<proteinExistence type="predicted"/>
<dbReference type="EMBL" id="BLLK01000069">
    <property type="protein sequence ID" value="GFH59826.1"/>
    <property type="molecule type" value="Genomic_DNA"/>
</dbReference>
<keyword evidence="3" id="KW-1185">Reference proteome</keyword>
<dbReference type="Gene3D" id="3.30.710.10">
    <property type="entry name" value="Potassium Channel Kv1.1, Chain A"/>
    <property type="match status" value="1"/>
</dbReference>
<organism evidence="2 3">
    <name type="scientific">Chaetoceros tenuissimus</name>
    <dbReference type="NCBI Taxonomy" id="426638"/>
    <lineage>
        <taxon>Eukaryota</taxon>
        <taxon>Sar</taxon>
        <taxon>Stramenopiles</taxon>
        <taxon>Ochrophyta</taxon>
        <taxon>Bacillariophyta</taxon>
        <taxon>Coscinodiscophyceae</taxon>
        <taxon>Chaetocerotophycidae</taxon>
        <taxon>Chaetocerotales</taxon>
        <taxon>Chaetocerotaceae</taxon>
        <taxon>Chaetoceros</taxon>
    </lineage>
</organism>
<evidence type="ECO:0000259" key="1">
    <source>
        <dbReference type="Pfam" id="PF02214"/>
    </source>
</evidence>
<protein>
    <recommendedName>
        <fullName evidence="1">Potassium channel tetramerisation-type BTB domain-containing protein</fullName>
    </recommendedName>
</protein>
<dbReference type="Pfam" id="PF02214">
    <property type="entry name" value="BTB_2"/>
    <property type="match status" value="1"/>
</dbReference>
<reference evidence="2 3" key="1">
    <citation type="journal article" date="2021" name="Sci. Rep.">
        <title>The genome of the diatom Chaetoceros tenuissimus carries an ancient integrated fragment of an extant virus.</title>
        <authorList>
            <person name="Hongo Y."/>
            <person name="Kimura K."/>
            <person name="Takaki Y."/>
            <person name="Yoshida Y."/>
            <person name="Baba S."/>
            <person name="Kobayashi G."/>
            <person name="Nagasaki K."/>
            <person name="Hano T."/>
            <person name="Tomaru Y."/>
        </authorList>
    </citation>
    <scope>NUCLEOTIDE SEQUENCE [LARGE SCALE GENOMIC DNA]</scope>
    <source>
        <strain evidence="2 3">NIES-3715</strain>
    </source>
</reference>
<evidence type="ECO:0000313" key="2">
    <source>
        <dbReference type="EMBL" id="GFH59826.1"/>
    </source>
</evidence>
<name>A0AAD3DAT0_9STRA</name>
<gene>
    <name evidence="2" type="ORF">CTEN210_16302</name>
</gene>
<dbReference type="InterPro" id="IPR003131">
    <property type="entry name" value="T1-type_BTB"/>
</dbReference>
<dbReference type="AlphaFoldDB" id="A0AAD3DAT0"/>
<sequence>MTDDGNALEETLSQSLMKRERDLIKTVSDLPNKKKKVKTQIKNTSGHKKPSDVVCLNIGGRRLEVLRRTLCSVKGSLLASKFSGKLDKSLDKDRHGNFFIEEEFDLFKKMIDALRKKATSTKKYPYKAPQGNEDFYRMLEYYKMTQGIYPLKLDELYCPTDEGCAYTFMTGVEYELKTKKFCTFRITRNGHNRTVKSFEIRIGKLERLQIGIKNPPDSYHPFISGKKLELPQYSQNMGVGDLEHTFALDTRKSCILDGGKAIKNIQNIEFKEGTVIRIEPCSYEQKWYVDGNLIASEKDQEGEVTVIPQKSSLCHNGLIELSIQGNVKIINVEYKD</sequence>
<dbReference type="Proteomes" id="UP001054902">
    <property type="component" value="Unassembled WGS sequence"/>
</dbReference>
<evidence type="ECO:0000313" key="3">
    <source>
        <dbReference type="Proteomes" id="UP001054902"/>
    </source>
</evidence>
<comment type="caution">
    <text evidence="2">The sequence shown here is derived from an EMBL/GenBank/DDBJ whole genome shotgun (WGS) entry which is preliminary data.</text>
</comment>
<accession>A0AAD3DAT0</accession>
<dbReference type="GO" id="GO:0051260">
    <property type="term" value="P:protein homooligomerization"/>
    <property type="evidence" value="ECO:0007669"/>
    <property type="project" value="InterPro"/>
</dbReference>
<dbReference type="InterPro" id="IPR011333">
    <property type="entry name" value="SKP1/BTB/POZ_sf"/>
</dbReference>
<dbReference type="SUPFAM" id="SSF54695">
    <property type="entry name" value="POZ domain"/>
    <property type="match status" value="1"/>
</dbReference>
<feature type="domain" description="Potassium channel tetramerisation-type BTB" evidence="1">
    <location>
        <begin position="54"/>
        <end position="139"/>
    </location>
</feature>